<dbReference type="Proteomes" id="UP000467130">
    <property type="component" value="Chromosome"/>
</dbReference>
<dbReference type="EMBL" id="AP022587">
    <property type="protein sequence ID" value="BBY25534.1"/>
    <property type="molecule type" value="Genomic_DNA"/>
</dbReference>
<dbReference type="KEGG" id="msto:MSTO_57390"/>
<sequence length="81" mass="8549">MTRAIIRRDNQIPHARSGGTSPLNGRKVYALTAAAAAPRDRSDPRAGTTMSAMPGSQPQMVTFANGSFAESAGACRRGWSE</sequence>
<dbReference type="AlphaFoldDB" id="A0A7I7QGT7"/>
<evidence type="ECO:0000256" key="1">
    <source>
        <dbReference type="SAM" id="MobiDB-lite"/>
    </source>
</evidence>
<reference evidence="2 3" key="1">
    <citation type="journal article" date="2019" name="Emerg. Microbes Infect.">
        <title>Comprehensive subspecies identification of 175 nontuberculous mycobacteria species based on 7547 genomic profiles.</title>
        <authorList>
            <person name="Matsumoto Y."/>
            <person name="Kinjo T."/>
            <person name="Motooka D."/>
            <person name="Nabeya D."/>
            <person name="Jung N."/>
            <person name="Uechi K."/>
            <person name="Horii T."/>
            <person name="Iida T."/>
            <person name="Fujita J."/>
            <person name="Nakamura S."/>
        </authorList>
    </citation>
    <scope>NUCLEOTIDE SEQUENCE [LARGE SCALE GENOMIC DNA]</scope>
    <source>
        <strain evidence="2 3">JCM 17783</strain>
    </source>
</reference>
<proteinExistence type="predicted"/>
<accession>A0A7I7QGT7</accession>
<feature type="region of interest" description="Disordered" evidence="1">
    <location>
        <begin position="1"/>
        <end position="59"/>
    </location>
</feature>
<protein>
    <submittedName>
        <fullName evidence="2">Uncharacterized protein</fullName>
    </submittedName>
</protein>
<gene>
    <name evidence="2" type="ORF">MSTO_57390</name>
</gene>
<organism evidence="2 3">
    <name type="scientific">Mycobacterium stomatepiae</name>
    <dbReference type="NCBI Taxonomy" id="470076"/>
    <lineage>
        <taxon>Bacteria</taxon>
        <taxon>Bacillati</taxon>
        <taxon>Actinomycetota</taxon>
        <taxon>Actinomycetes</taxon>
        <taxon>Mycobacteriales</taxon>
        <taxon>Mycobacteriaceae</taxon>
        <taxon>Mycobacterium</taxon>
        <taxon>Mycobacterium simiae complex</taxon>
    </lineage>
</organism>
<evidence type="ECO:0000313" key="2">
    <source>
        <dbReference type="EMBL" id="BBY25534.1"/>
    </source>
</evidence>
<evidence type="ECO:0000313" key="3">
    <source>
        <dbReference type="Proteomes" id="UP000467130"/>
    </source>
</evidence>
<name>A0A7I7QGT7_9MYCO</name>
<feature type="compositionally biased region" description="Polar residues" evidence="1">
    <location>
        <begin position="48"/>
        <end position="59"/>
    </location>
</feature>
<keyword evidence="3" id="KW-1185">Reference proteome</keyword>
<feature type="compositionally biased region" description="Basic and acidic residues" evidence="1">
    <location>
        <begin position="1"/>
        <end position="11"/>
    </location>
</feature>